<name>A0A024GL36_9STRA</name>
<evidence type="ECO:0000313" key="2">
    <source>
        <dbReference type="EMBL" id="CCI47250.1"/>
    </source>
</evidence>
<keyword evidence="1" id="KW-1133">Transmembrane helix</keyword>
<dbReference type="InParanoid" id="A0A024GL36"/>
<dbReference type="Proteomes" id="UP000053237">
    <property type="component" value="Unassembled WGS sequence"/>
</dbReference>
<sequence>MEHFSGVGISYWFSRLTINVIQCAPFHYFYFFVSTTLTDVSGRNLFRQFLVIFSSELCGKWRERHCFYRRRFIFSCSYTVSVMIIAAIDMYENLITGQKIPIFRVLSTLSHQLFCVSMDFRANLSQSILTNLNNL</sequence>
<gene>
    <name evidence="2" type="ORF">BN9_082370</name>
</gene>
<dbReference type="AlphaFoldDB" id="A0A024GL36"/>
<evidence type="ECO:0000256" key="1">
    <source>
        <dbReference type="SAM" id="Phobius"/>
    </source>
</evidence>
<keyword evidence="3" id="KW-1185">Reference proteome</keyword>
<proteinExistence type="predicted"/>
<accession>A0A024GL36</accession>
<feature type="transmembrane region" description="Helical" evidence="1">
    <location>
        <begin position="72"/>
        <end position="91"/>
    </location>
</feature>
<dbReference type="EMBL" id="CAIX01000159">
    <property type="protein sequence ID" value="CCI47250.1"/>
    <property type="molecule type" value="Genomic_DNA"/>
</dbReference>
<evidence type="ECO:0000313" key="3">
    <source>
        <dbReference type="Proteomes" id="UP000053237"/>
    </source>
</evidence>
<comment type="caution">
    <text evidence="2">The sequence shown here is derived from an EMBL/GenBank/DDBJ whole genome shotgun (WGS) entry which is preliminary data.</text>
</comment>
<keyword evidence="1" id="KW-0812">Transmembrane</keyword>
<protein>
    <submittedName>
        <fullName evidence="2">Uncharacterized protein</fullName>
    </submittedName>
</protein>
<keyword evidence="1" id="KW-0472">Membrane</keyword>
<organism evidence="2 3">
    <name type="scientific">Albugo candida</name>
    <dbReference type="NCBI Taxonomy" id="65357"/>
    <lineage>
        <taxon>Eukaryota</taxon>
        <taxon>Sar</taxon>
        <taxon>Stramenopiles</taxon>
        <taxon>Oomycota</taxon>
        <taxon>Peronosporomycetes</taxon>
        <taxon>Albuginales</taxon>
        <taxon>Albuginaceae</taxon>
        <taxon>Albugo</taxon>
    </lineage>
</organism>
<reference evidence="2 3" key="1">
    <citation type="submission" date="2012-05" db="EMBL/GenBank/DDBJ databases">
        <title>Recombination and specialization in a pathogen metapopulation.</title>
        <authorList>
            <person name="Gardiner A."/>
            <person name="Kemen E."/>
            <person name="Schultz-Larsen T."/>
            <person name="MacLean D."/>
            <person name="Van Oosterhout C."/>
            <person name="Jones J.D.G."/>
        </authorList>
    </citation>
    <scope>NUCLEOTIDE SEQUENCE [LARGE SCALE GENOMIC DNA]</scope>
    <source>
        <strain evidence="2 3">Ac Nc2</strain>
    </source>
</reference>